<evidence type="ECO:0000256" key="1">
    <source>
        <dbReference type="ARBA" id="ARBA00008645"/>
    </source>
</evidence>
<dbReference type="PANTHER" id="PTHR46118">
    <property type="entry name" value="PROTEIN ABHD11"/>
    <property type="match status" value="1"/>
</dbReference>
<evidence type="ECO:0000256" key="10">
    <source>
        <dbReference type="ARBA" id="ARBA00048513"/>
    </source>
</evidence>
<organism evidence="13">
    <name type="scientific">Photinus pyralis</name>
    <name type="common">Common eastern firefly</name>
    <name type="synonym">Lampyris pyralis</name>
    <dbReference type="NCBI Taxonomy" id="7054"/>
    <lineage>
        <taxon>Eukaryota</taxon>
        <taxon>Metazoa</taxon>
        <taxon>Ecdysozoa</taxon>
        <taxon>Arthropoda</taxon>
        <taxon>Hexapoda</taxon>
        <taxon>Insecta</taxon>
        <taxon>Pterygota</taxon>
        <taxon>Neoptera</taxon>
        <taxon>Endopterygota</taxon>
        <taxon>Coleoptera</taxon>
        <taxon>Polyphaga</taxon>
        <taxon>Elateriformia</taxon>
        <taxon>Elateroidea</taxon>
        <taxon>Lampyridae</taxon>
        <taxon>Lampyrinae</taxon>
        <taxon>Photinus</taxon>
    </lineage>
</organism>
<keyword evidence="2" id="KW-0378">Hydrolase</keyword>
<evidence type="ECO:0000256" key="2">
    <source>
        <dbReference type="ARBA" id="ARBA00022801"/>
    </source>
</evidence>
<evidence type="ECO:0000256" key="5">
    <source>
        <dbReference type="ARBA" id="ARBA00043667"/>
    </source>
</evidence>
<dbReference type="Pfam" id="PF00561">
    <property type="entry name" value="Abhydrolase_1"/>
    <property type="match status" value="1"/>
</dbReference>
<evidence type="ECO:0000256" key="4">
    <source>
        <dbReference type="ARBA" id="ARBA00042703"/>
    </source>
</evidence>
<comment type="catalytic activity">
    <reaction evidence="6">
        <text>a 1,3-diacyl-sn-glycerol + H2O = a 1-acyl-sn-glycerol + a fatty acid + H(+)</text>
        <dbReference type="Rhea" id="RHEA:38503"/>
        <dbReference type="ChEBI" id="CHEBI:15377"/>
        <dbReference type="ChEBI" id="CHEBI:15378"/>
        <dbReference type="ChEBI" id="CHEBI:28868"/>
        <dbReference type="ChEBI" id="CHEBI:64683"/>
        <dbReference type="ChEBI" id="CHEBI:77272"/>
    </reaction>
</comment>
<evidence type="ECO:0000256" key="7">
    <source>
        <dbReference type="ARBA" id="ARBA00044064"/>
    </source>
</evidence>
<dbReference type="GO" id="GO:0052689">
    <property type="term" value="F:carboxylic ester hydrolase activity"/>
    <property type="evidence" value="ECO:0007669"/>
    <property type="project" value="TreeGrafter"/>
</dbReference>
<evidence type="ECO:0000256" key="9">
    <source>
        <dbReference type="ARBA" id="ARBA00048504"/>
    </source>
</evidence>
<proteinExistence type="inferred from homology"/>
<accession>A0A1Y1M831</accession>
<dbReference type="EMBL" id="GEZM01039814">
    <property type="protein sequence ID" value="JAV81168.1"/>
    <property type="molecule type" value="Transcribed_RNA"/>
</dbReference>
<comment type="catalytic activity">
    <reaction evidence="5">
        <text>a 1,2-diacyl-sn-glycerol + H2O = a 2-acylglycerol + a fatty acid + H(+)</text>
        <dbReference type="Rhea" id="RHEA:33275"/>
        <dbReference type="ChEBI" id="CHEBI:15377"/>
        <dbReference type="ChEBI" id="CHEBI:15378"/>
        <dbReference type="ChEBI" id="CHEBI:17389"/>
        <dbReference type="ChEBI" id="CHEBI:17815"/>
        <dbReference type="ChEBI" id="CHEBI:28868"/>
        <dbReference type="EC" id="3.1.1.116"/>
    </reaction>
</comment>
<dbReference type="Gene3D" id="3.40.50.1820">
    <property type="entry name" value="alpha/beta hydrolase"/>
    <property type="match status" value="1"/>
</dbReference>
<dbReference type="AlphaFoldDB" id="A0A1Y1M831"/>
<name>A0A1Y1M831_PHOPY</name>
<dbReference type="InterPro" id="IPR029058">
    <property type="entry name" value="AB_hydrolase_fold"/>
</dbReference>
<dbReference type="PANTHER" id="PTHR46118:SF4">
    <property type="entry name" value="PROTEIN ABHD11"/>
    <property type="match status" value="1"/>
</dbReference>
<dbReference type="SUPFAM" id="SSF53474">
    <property type="entry name" value="alpha/beta-Hydrolases"/>
    <property type="match status" value="1"/>
</dbReference>
<protein>
    <recommendedName>
        <fullName evidence="7">sn-1-specific diacylglycerol lipase ABHD11</fullName>
        <ecNumber evidence="3">3.1.1.116</ecNumber>
    </recommendedName>
    <alternativeName>
        <fullName evidence="4">Alpha/beta hydrolase domain-containing protein 11</fullName>
    </alternativeName>
</protein>
<evidence type="ECO:0000256" key="8">
    <source>
        <dbReference type="ARBA" id="ARBA00048283"/>
    </source>
</evidence>
<dbReference type="EC" id="3.1.1.116" evidence="3"/>
<evidence type="ECO:0000256" key="6">
    <source>
        <dbReference type="ARBA" id="ARBA00043742"/>
    </source>
</evidence>
<evidence type="ECO:0000256" key="11">
    <source>
        <dbReference type="ARBA" id="ARBA00048919"/>
    </source>
</evidence>
<feature type="domain" description="AB hydrolase-1" evidence="12">
    <location>
        <begin position="29"/>
        <end position="112"/>
    </location>
</feature>
<dbReference type="GO" id="GO:0005739">
    <property type="term" value="C:mitochondrion"/>
    <property type="evidence" value="ECO:0007669"/>
    <property type="project" value="TreeGrafter"/>
</dbReference>
<comment type="catalytic activity">
    <reaction evidence="9">
        <text>1,2-didecanoylglycerol + H2O = decanoylglycerol + decanoate + H(+)</text>
        <dbReference type="Rhea" id="RHEA:48596"/>
        <dbReference type="ChEBI" id="CHEBI:11152"/>
        <dbReference type="ChEBI" id="CHEBI:15377"/>
        <dbReference type="ChEBI" id="CHEBI:15378"/>
        <dbReference type="ChEBI" id="CHEBI:27689"/>
        <dbReference type="ChEBI" id="CHEBI:90605"/>
    </reaction>
</comment>
<comment type="catalytic activity">
    <reaction evidence="10">
        <text>1-octadecanoyl-2-(9Z-octadecenoyl)-sn-glycerol + H2O = 2-(9Z-octadecenoyl)-glycerol + octadecanoate + H(+)</text>
        <dbReference type="Rhea" id="RHEA:77103"/>
        <dbReference type="ChEBI" id="CHEBI:15377"/>
        <dbReference type="ChEBI" id="CHEBI:15378"/>
        <dbReference type="ChEBI" id="CHEBI:25629"/>
        <dbReference type="ChEBI" id="CHEBI:73990"/>
        <dbReference type="ChEBI" id="CHEBI:75468"/>
    </reaction>
</comment>
<comment type="similarity">
    <text evidence="1">Belongs to the AB hydrolase superfamily.</text>
</comment>
<evidence type="ECO:0000313" key="13">
    <source>
        <dbReference type="EMBL" id="JAV81168.1"/>
    </source>
</evidence>
<comment type="catalytic activity">
    <reaction evidence="11">
        <text>1-octadecanoyl-2-(5Z,8Z,11Z,14Z-eicosatetraenoyl)-sn-glycerol + H2O = 2-(5Z,8Z,11Z,14Z-eicosatetraenoyl)-glycerol + octadecanoate + H(+)</text>
        <dbReference type="Rhea" id="RHEA:38507"/>
        <dbReference type="ChEBI" id="CHEBI:15377"/>
        <dbReference type="ChEBI" id="CHEBI:15378"/>
        <dbReference type="ChEBI" id="CHEBI:25629"/>
        <dbReference type="ChEBI" id="CHEBI:52392"/>
        <dbReference type="ChEBI" id="CHEBI:75728"/>
    </reaction>
</comment>
<sequence length="126" mass="14658">MPLKEAQERITKQLGNSKKDKSMRHVILNNFVQRPNGFGWRTDVPAIVNYLRHWINFPVVPGRNFAGPTLFIRGGDSQYIPETDHRQILEFFPNAEVQTIEGAGHFLHLQKPKEFRRVCLEFLNVC</sequence>
<reference evidence="13" key="1">
    <citation type="journal article" date="2016" name="Sci. Rep.">
        <title>Molecular characterization of firefly nuptial gifts: a multi-omics approach sheds light on postcopulatory sexual selection.</title>
        <authorList>
            <person name="Al-Wathiqui N."/>
            <person name="Fallon T.R."/>
            <person name="South A."/>
            <person name="Weng J.K."/>
            <person name="Lewis S.M."/>
        </authorList>
    </citation>
    <scope>NUCLEOTIDE SEQUENCE</scope>
</reference>
<evidence type="ECO:0000256" key="3">
    <source>
        <dbReference type="ARBA" id="ARBA00026104"/>
    </source>
</evidence>
<dbReference type="InterPro" id="IPR000073">
    <property type="entry name" value="AB_hydrolase_1"/>
</dbReference>
<evidence type="ECO:0000259" key="12">
    <source>
        <dbReference type="Pfam" id="PF00561"/>
    </source>
</evidence>
<comment type="catalytic activity">
    <reaction evidence="8">
        <text>1-octadecanoyl-2-(4Z,7Z,10Z,13Z,16Z,19Z-docosahexaenoyl)-sn-glycerol + H2O = 2-(4Z,7Z,10Z,13Z,16Z,19Z-docosahexaenoyl)-glycerol + octadecanoate + H(+)</text>
        <dbReference type="Rhea" id="RHEA:77107"/>
        <dbReference type="ChEBI" id="CHEBI:15377"/>
        <dbReference type="ChEBI" id="CHEBI:15378"/>
        <dbReference type="ChEBI" id="CHEBI:25629"/>
        <dbReference type="ChEBI" id="CHEBI:77129"/>
        <dbReference type="ChEBI" id="CHEBI:186738"/>
    </reaction>
</comment>